<evidence type="ECO:0000256" key="1">
    <source>
        <dbReference type="SAM" id="MobiDB-lite"/>
    </source>
</evidence>
<dbReference type="AlphaFoldDB" id="A0A438EYW1"/>
<accession>A0A438EYW1</accession>
<dbReference type="Proteomes" id="UP000288805">
    <property type="component" value="Unassembled WGS sequence"/>
</dbReference>
<proteinExistence type="predicted"/>
<comment type="caution">
    <text evidence="2">The sequence shown here is derived from an EMBL/GenBank/DDBJ whole genome shotgun (WGS) entry which is preliminary data.</text>
</comment>
<evidence type="ECO:0000313" key="3">
    <source>
        <dbReference type="Proteomes" id="UP000288805"/>
    </source>
</evidence>
<organism evidence="2 3">
    <name type="scientific">Vitis vinifera</name>
    <name type="common">Grape</name>
    <dbReference type="NCBI Taxonomy" id="29760"/>
    <lineage>
        <taxon>Eukaryota</taxon>
        <taxon>Viridiplantae</taxon>
        <taxon>Streptophyta</taxon>
        <taxon>Embryophyta</taxon>
        <taxon>Tracheophyta</taxon>
        <taxon>Spermatophyta</taxon>
        <taxon>Magnoliopsida</taxon>
        <taxon>eudicotyledons</taxon>
        <taxon>Gunneridae</taxon>
        <taxon>Pentapetalae</taxon>
        <taxon>rosids</taxon>
        <taxon>Vitales</taxon>
        <taxon>Vitaceae</taxon>
        <taxon>Viteae</taxon>
        <taxon>Vitis</taxon>
    </lineage>
</organism>
<protein>
    <submittedName>
        <fullName evidence="2">Uncharacterized protein</fullName>
    </submittedName>
</protein>
<dbReference type="EMBL" id="QGNW01001159">
    <property type="protein sequence ID" value="RVW52941.1"/>
    <property type="molecule type" value="Genomic_DNA"/>
</dbReference>
<reference evidence="2 3" key="1">
    <citation type="journal article" date="2018" name="PLoS Genet.">
        <title>Population sequencing reveals clonal diversity and ancestral inbreeding in the grapevine cultivar Chardonnay.</title>
        <authorList>
            <person name="Roach M.J."/>
            <person name="Johnson D.L."/>
            <person name="Bohlmann J."/>
            <person name="van Vuuren H.J."/>
            <person name="Jones S.J."/>
            <person name="Pretorius I.S."/>
            <person name="Schmidt S.A."/>
            <person name="Borneman A.R."/>
        </authorList>
    </citation>
    <scope>NUCLEOTIDE SEQUENCE [LARGE SCALE GENOMIC DNA]</scope>
    <source>
        <strain evidence="3">cv. Chardonnay</strain>
        <tissue evidence="2">Leaf</tissue>
    </source>
</reference>
<name>A0A438EYW1_VITVI</name>
<feature type="region of interest" description="Disordered" evidence="1">
    <location>
        <begin position="89"/>
        <end position="119"/>
    </location>
</feature>
<sequence>MSCGLLQKKVPLLRNMSAFWAKLAAAIAAVFLLVSGFPASYASDPHAAGCDTSPWWVGGPRKIVAGRKGNSGCEGQISIYNKKVVPLRSLRSGTPSQPPAPTVNGSKSYRTKAPPPQIS</sequence>
<evidence type="ECO:0000313" key="2">
    <source>
        <dbReference type="EMBL" id="RVW52941.1"/>
    </source>
</evidence>
<gene>
    <name evidence="2" type="ORF">CK203_072680</name>
</gene>